<accession>A0AAV3YKV7</accession>
<organism evidence="1 2">
    <name type="scientific">Plakobranchus ocellatus</name>
    <dbReference type="NCBI Taxonomy" id="259542"/>
    <lineage>
        <taxon>Eukaryota</taxon>
        <taxon>Metazoa</taxon>
        <taxon>Spiralia</taxon>
        <taxon>Lophotrochozoa</taxon>
        <taxon>Mollusca</taxon>
        <taxon>Gastropoda</taxon>
        <taxon>Heterobranchia</taxon>
        <taxon>Euthyneura</taxon>
        <taxon>Panpulmonata</taxon>
        <taxon>Sacoglossa</taxon>
        <taxon>Placobranchoidea</taxon>
        <taxon>Plakobranchidae</taxon>
        <taxon>Plakobranchus</taxon>
    </lineage>
</organism>
<sequence>MEMPPEVNVAQIPEILEESCKSYSKVIERKNDEILMRIARALEVGETSTGDCIYPNCNDREEPGCLALDPIDSLAIDVSYERAKHALVSLGTVAVSTPVKSQQDIATSPLKNSS</sequence>
<comment type="caution">
    <text evidence="1">The sequence shown here is derived from an EMBL/GenBank/DDBJ whole genome shotgun (WGS) entry which is preliminary data.</text>
</comment>
<evidence type="ECO:0000313" key="1">
    <source>
        <dbReference type="EMBL" id="GFN82791.1"/>
    </source>
</evidence>
<reference evidence="1 2" key="1">
    <citation type="journal article" date="2021" name="Elife">
        <title>Chloroplast acquisition without the gene transfer in kleptoplastic sea slugs, Plakobranchus ocellatus.</title>
        <authorList>
            <person name="Maeda T."/>
            <person name="Takahashi S."/>
            <person name="Yoshida T."/>
            <person name="Shimamura S."/>
            <person name="Takaki Y."/>
            <person name="Nagai Y."/>
            <person name="Toyoda A."/>
            <person name="Suzuki Y."/>
            <person name="Arimoto A."/>
            <person name="Ishii H."/>
            <person name="Satoh N."/>
            <person name="Nishiyama T."/>
            <person name="Hasebe M."/>
            <person name="Maruyama T."/>
            <person name="Minagawa J."/>
            <person name="Obokata J."/>
            <person name="Shigenobu S."/>
        </authorList>
    </citation>
    <scope>NUCLEOTIDE SEQUENCE [LARGE SCALE GENOMIC DNA]</scope>
</reference>
<keyword evidence="2" id="KW-1185">Reference proteome</keyword>
<dbReference type="AlphaFoldDB" id="A0AAV3YKV7"/>
<proteinExistence type="predicted"/>
<evidence type="ECO:0000313" key="2">
    <source>
        <dbReference type="Proteomes" id="UP000735302"/>
    </source>
</evidence>
<dbReference type="EMBL" id="BLXT01001037">
    <property type="protein sequence ID" value="GFN82791.1"/>
    <property type="molecule type" value="Genomic_DNA"/>
</dbReference>
<protein>
    <submittedName>
        <fullName evidence="1">Uncharacterized protein</fullName>
    </submittedName>
</protein>
<gene>
    <name evidence="1" type="ORF">PoB_000929700</name>
</gene>
<dbReference type="Proteomes" id="UP000735302">
    <property type="component" value="Unassembled WGS sequence"/>
</dbReference>
<name>A0AAV3YKV7_9GAST</name>